<dbReference type="RefSeq" id="WP_407593304.1">
    <property type="nucleotide sequence ID" value="NZ_JBHDIY010000002.1"/>
</dbReference>
<feature type="coiled-coil region" evidence="1">
    <location>
        <begin position="63"/>
        <end position="90"/>
    </location>
</feature>
<keyword evidence="2" id="KW-0131">Cell cycle</keyword>
<dbReference type="SUPFAM" id="SSF102829">
    <property type="entry name" value="Cell division protein ZapA-like"/>
    <property type="match status" value="1"/>
</dbReference>
<protein>
    <submittedName>
        <fullName evidence="2">Cell division protein ZapA</fullName>
    </submittedName>
</protein>
<dbReference type="InterPro" id="IPR007838">
    <property type="entry name" value="Cell_div_ZapA-like"/>
</dbReference>
<dbReference type="EMBL" id="JBHDIY010000002">
    <property type="protein sequence ID" value="MFL4471460.1"/>
    <property type="molecule type" value="Genomic_DNA"/>
</dbReference>
<name>A0ABW8UWD6_9RHOB</name>
<evidence type="ECO:0000313" key="2">
    <source>
        <dbReference type="EMBL" id="MFL4471460.1"/>
    </source>
</evidence>
<reference evidence="2 3" key="1">
    <citation type="submission" date="2024-08" db="EMBL/GenBank/DDBJ databases">
        <title>Tateyamaria sp. nov., isolated from marine algae.</title>
        <authorList>
            <person name="Choi B.J."/>
            <person name="Kim J.M."/>
            <person name="Lee J.K."/>
            <person name="Choi D.G."/>
            <person name="Bayburt H."/>
            <person name="Baek J.H."/>
            <person name="Han D.M."/>
            <person name="Jeon C.O."/>
        </authorList>
    </citation>
    <scope>NUCLEOTIDE SEQUENCE [LARGE SCALE GENOMIC DNA]</scope>
    <source>
        <strain evidence="2 3">KMU-156</strain>
    </source>
</reference>
<proteinExistence type="predicted"/>
<dbReference type="InterPro" id="IPR036192">
    <property type="entry name" value="Cell_div_ZapA-like_sf"/>
</dbReference>
<dbReference type="Gene3D" id="3.30.160.880">
    <property type="entry name" value="Cell division protein ZapA protomer, N-terminal domain"/>
    <property type="match status" value="1"/>
</dbReference>
<evidence type="ECO:0000256" key="1">
    <source>
        <dbReference type="SAM" id="Coils"/>
    </source>
</evidence>
<dbReference type="Proteomes" id="UP001627408">
    <property type="component" value="Unassembled WGS sequence"/>
</dbReference>
<gene>
    <name evidence="2" type="ORF">ACERZ8_16850</name>
</gene>
<dbReference type="Pfam" id="PF05164">
    <property type="entry name" value="ZapA"/>
    <property type="match status" value="1"/>
</dbReference>
<sequence length="130" mass="14063">MPEVTISIGGRNFDVACQDGEESYLHAAAKMLDDEAQVLADQAGRMPEARMLLMAGLLLADKTASVEDRMREVEASLAEREAELEGLRTLGAPEPERIEVPVVPREVTETLAELAARAEALAADVEEKTT</sequence>
<keyword evidence="1" id="KW-0175">Coiled coil</keyword>
<keyword evidence="3" id="KW-1185">Reference proteome</keyword>
<dbReference type="GO" id="GO:0051301">
    <property type="term" value="P:cell division"/>
    <property type="evidence" value="ECO:0007669"/>
    <property type="project" value="UniProtKB-KW"/>
</dbReference>
<evidence type="ECO:0000313" key="3">
    <source>
        <dbReference type="Proteomes" id="UP001627408"/>
    </source>
</evidence>
<comment type="caution">
    <text evidence="2">The sequence shown here is derived from an EMBL/GenBank/DDBJ whole genome shotgun (WGS) entry which is preliminary data.</text>
</comment>
<dbReference type="InterPro" id="IPR042233">
    <property type="entry name" value="Cell_div_ZapA_N"/>
</dbReference>
<organism evidence="2 3">
    <name type="scientific">Tateyamaria armeniaca</name>
    <dbReference type="NCBI Taxonomy" id="2518930"/>
    <lineage>
        <taxon>Bacteria</taxon>
        <taxon>Pseudomonadati</taxon>
        <taxon>Pseudomonadota</taxon>
        <taxon>Alphaproteobacteria</taxon>
        <taxon>Rhodobacterales</taxon>
        <taxon>Roseobacteraceae</taxon>
        <taxon>Tateyamaria</taxon>
    </lineage>
</organism>
<accession>A0ABW8UWD6</accession>
<keyword evidence="2" id="KW-0132">Cell division</keyword>